<proteinExistence type="predicted"/>
<sequence length="234" mass="26535">MEIRGLAHRGYPLKFPENTIRGFRAALELGFTHVELDVHLTRDGVPVVIHDPSVNRTTNGQGLVKSYTLQELRELDAGDGERIPTLEEALLFAKDRMIVDIELKQTGDFYPGLEEAAVDVIRRTGMEKQVIVTSFDHYAVERTRKLHNGLDLGLIIYGAAPAVFPYMKEWNIRYLSMKYVFLTQAYMEMCRAENVQLIVWTPDDEKTLSSLTAYSDLLVCTNNLEGWAAALRQA</sequence>
<dbReference type="STRING" id="162209.IJ22_36590"/>
<reference evidence="3" key="1">
    <citation type="submission" date="2015-12" db="EMBL/GenBank/DDBJ databases">
        <title>Complete genome sequences of two moderately thermophilic Paenibacillus species.</title>
        <authorList>
            <person name="Butler R.III."/>
            <person name="Wang J."/>
            <person name="Stark B.C."/>
            <person name="Pombert J.-F."/>
        </authorList>
    </citation>
    <scope>NUCLEOTIDE SEQUENCE [LARGE SCALE GENOMIC DNA]</scope>
    <source>
        <strain evidence="3">32O-Y</strain>
    </source>
</reference>
<dbReference type="InterPro" id="IPR030395">
    <property type="entry name" value="GP_PDE_dom"/>
</dbReference>
<dbReference type="Gene3D" id="3.20.20.190">
    <property type="entry name" value="Phosphatidylinositol (PI) phosphodiesterase"/>
    <property type="match status" value="1"/>
</dbReference>
<evidence type="ECO:0000313" key="2">
    <source>
        <dbReference type="EMBL" id="ALS23997.1"/>
    </source>
</evidence>
<dbReference type="PANTHER" id="PTHR46211:SF14">
    <property type="entry name" value="GLYCEROPHOSPHODIESTER PHOSPHODIESTERASE"/>
    <property type="match status" value="1"/>
</dbReference>
<dbReference type="OrthoDB" id="384721at2"/>
<accession>A0A0U2W968</accession>
<dbReference type="EMBL" id="CP013652">
    <property type="protein sequence ID" value="ALS23997.1"/>
    <property type="molecule type" value="Genomic_DNA"/>
</dbReference>
<dbReference type="GO" id="GO:0008081">
    <property type="term" value="F:phosphoric diester hydrolase activity"/>
    <property type="evidence" value="ECO:0007669"/>
    <property type="project" value="InterPro"/>
</dbReference>
<dbReference type="PROSITE" id="PS51704">
    <property type="entry name" value="GP_PDE"/>
    <property type="match status" value="1"/>
</dbReference>
<dbReference type="PROSITE" id="PS50007">
    <property type="entry name" value="PIPLC_X_DOMAIN"/>
    <property type="match status" value="1"/>
</dbReference>
<keyword evidence="3" id="KW-1185">Reference proteome</keyword>
<organism evidence="2 3">
    <name type="scientific">Paenibacillus naphthalenovorans</name>
    <dbReference type="NCBI Taxonomy" id="162209"/>
    <lineage>
        <taxon>Bacteria</taxon>
        <taxon>Bacillati</taxon>
        <taxon>Bacillota</taxon>
        <taxon>Bacilli</taxon>
        <taxon>Bacillales</taxon>
        <taxon>Paenibacillaceae</taxon>
        <taxon>Paenibacillus</taxon>
    </lineage>
</organism>
<dbReference type="KEGG" id="pnp:IJ22_36590"/>
<dbReference type="Pfam" id="PF03009">
    <property type="entry name" value="GDPD"/>
    <property type="match status" value="1"/>
</dbReference>
<dbReference type="Proteomes" id="UP000061660">
    <property type="component" value="Chromosome"/>
</dbReference>
<dbReference type="AlphaFoldDB" id="A0A0U2W968"/>
<dbReference type="PATRIC" id="fig|162209.4.peg.3896"/>
<dbReference type="GO" id="GO:0006629">
    <property type="term" value="P:lipid metabolic process"/>
    <property type="evidence" value="ECO:0007669"/>
    <property type="project" value="InterPro"/>
</dbReference>
<reference evidence="2 3" key="2">
    <citation type="journal article" date="2016" name="Genome Announc.">
        <title>Complete Genome Sequences of Two Interactive Moderate Thermophiles, Paenibacillus napthalenovorans 32O-Y and Paenibacillus sp. 32O-W.</title>
        <authorList>
            <person name="Butler R.R.III."/>
            <person name="Wang J."/>
            <person name="Stark B.C."/>
            <person name="Pombert J.F."/>
        </authorList>
    </citation>
    <scope>NUCLEOTIDE SEQUENCE [LARGE SCALE GENOMIC DNA]</scope>
    <source>
        <strain evidence="2 3">32O-Y</strain>
    </source>
</reference>
<gene>
    <name evidence="2" type="ORF">IJ22_36590</name>
</gene>
<evidence type="ECO:0000259" key="1">
    <source>
        <dbReference type="PROSITE" id="PS51704"/>
    </source>
</evidence>
<feature type="domain" description="GP-PDE" evidence="1">
    <location>
        <begin position="3"/>
        <end position="231"/>
    </location>
</feature>
<dbReference type="PANTHER" id="PTHR46211">
    <property type="entry name" value="GLYCEROPHOSPHORYL DIESTER PHOSPHODIESTERASE"/>
    <property type="match status" value="1"/>
</dbReference>
<evidence type="ECO:0000313" key="3">
    <source>
        <dbReference type="Proteomes" id="UP000061660"/>
    </source>
</evidence>
<dbReference type="SUPFAM" id="SSF51695">
    <property type="entry name" value="PLC-like phosphodiesterases"/>
    <property type="match status" value="1"/>
</dbReference>
<name>A0A0U2W968_9BACL</name>
<dbReference type="InterPro" id="IPR017946">
    <property type="entry name" value="PLC-like_Pdiesterase_TIM-brl"/>
</dbReference>
<protein>
    <submittedName>
        <fullName evidence="2">Glycerophosphodiester phosphodiesterase</fullName>
    </submittedName>
</protein>
<dbReference type="RefSeq" id="WP_062409788.1">
    <property type="nucleotide sequence ID" value="NZ_CP013652.1"/>
</dbReference>